<reference evidence="1 2" key="1">
    <citation type="submission" date="2019-02" db="EMBL/GenBank/DDBJ databases">
        <title>Peptostreptococcaceae bacterium ZHW00191 nov., a new bacterium isolated from the human gut.</title>
        <authorList>
            <person name="Zhou H.-W."/>
            <person name="Chen X.-J."/>
        </authorList>
    </citation>
    <scope>NUCLEOTIDE SEQUENCE [LARGE SCALE GENOMIC DNA]</scope>
    <source>
        <strain evidence="1 2">ZHW00191</strain>
    </source>
</reference>
<dbReference type="Proteomes" id="UP000317863">
    <property type="component" value="Unassembled WGS sequence"/>
</dbReference>
<dbReference type="RefSeq" id="WP_142536562.1">
    <property type="nucleotide sequence ID" value="NZ_SGJB01000018.1"/>
</dbReference>
<evidence type="ECO:0000313" key="2">
    <source>
        <dbReference type="Proteomes" id="UP000317863"/>
    </source>
</evidence>
<sequence length="227" mass="27108">MKLVHPDFEYKIEFEENKFNLIILEDKKVFLKYTEEIYNQCNISEEMGGFVLSDDKGKIQKLSKVADIIVDIYNLDINNRKILTKLYSNLRELSNQDELYIETGKIVSEIIRYVDLVTNEAEYSLEYSVEFDVSELFKITDVKFESYSSTIIERLCEYVNVSSQILGKRIFIFVNMRNFFDRDVIEEFYRYLSYKKIFAIMIENSIDYTIQDYEKVFVLDSDLCEIY</sequence>
<dbReference type="AlphaFoldDB" id="A0A544QTI3"/>
<proteinExistence type="predicted"/>
<gene>
    <name evidence="1" type="primary">csn2</name>
    <name evidence="1" type="ORF">EXD82_08885</name>
</gene>
<name>A0A544QTI3_9FIRM</name>
<protein>
    <submittedName>
        <fullName evidence="1">Type II-A CRISPR-associated protein Csn2</fullName>
    </submittedName>
</protein>
<comment type="caution">
    <text evidence="1">The sequence shown here is derived from an EMBL/GenBank/DDBJ whole genome shotgun (WGS) entry which is preliminary data.</text>
</comment>
<accession>A0A544QTI3</accession>
<dbReference type="OrthoDB" id="1701909at2"/>
<keyword evidence="2" id="KW-1185">Reference proteome</keyword>
<dbReference type="Pfam" id="PF09711">
    <property type="entry name" value="Cas_Csn2"/>
    <property type="match status" value="1"/>
</dbReference>
<dbReference type="Gene3D" id="3.40.50.11940">
    <property type="match status" value="2"/>
</dbReference>
<evidence type="ECO:0000313" key="1">
    <source>
        <dbReference type="EMBL" id="TQQ84002.1"/>
    </source>
</evidence>
<dbReference type="InterPro" id="IPR010146">
    <property type="entry name" value="CRISPR-assoc_prot_Csn2-typ"/>
</dbReference>
<organism evidence="1 2">
    <name type="scientific">Peptacetobacter hominis</name>
    <dbReference type="NCBI Taxonomy" id="2743610"/>
    <lineage>
        <taxon>Bacteria</taxon>
        <taxon>Bacillati</taxon>
        <taxon>Bacillota</taxon>
        <taxon>Clostridia</taxon>
        <taxon>Peptostreptococcales</taxon>
        <taxon>Peptostreptococcaceae</taxon>
        <taxon>Peptacetobacter</taxon>
    </lineage>
</organism>
<dbReference type="NCBIfam" id="TIGR01866">
    <property type="entry name" value="cas_Csn2"/>
    <property type="match status" value="1"/>
</dbReference>
<dbReference type="InterPro" id="IPR038600">
    <property type="entry name" value="Csn2_sf"/>
</dbReference>
<dbReference type="EMBL" id="SGJB01000018">
    <property type="protein sequence ID" value="TQQ84002.1"/>
    <property type="molecule type" value="Genomic_DNA"/>
</dbReference>